<dbReference type="PROSITE" id="PS51387">
    <property type="entry name" value="FAD_PCMH"/>
    <property type="match status" value="1"/>
</dbReference>
<name>A0A0G2FK52_9PEZI</name>
<dbReference type="OrthoDB" id="9983560at2759"/>
<dbReference type="Pfam" id="PF01565">
    <property type="entry name" value="FAD_binding_4"/>
    <property type="match status" value="1"/>
</dbReference>
<dbReference type="InterPro" id="IPR012951">
    <property type="entry name" value="BBE"/>
</dbReference>
<dbReference type="Pfam" id="PF08031">
    <property type="entry name" value="BBE"/>
    <property type="match status" value="1"/>
</dbReference>
<dbReference type="GO" id="GO:0016491">
    <property type="term" value="F:oxidoreductase activity"/>
    <property type="evidence" value="ECO:0007669"/>
    <property type="project" value="UniProtKB-KW"/>
</dbReference>
<proteinExistence type="inferred from homology"/>
<feature type="chain" id="PRO_5002544150" evidence="3">
    <location>
        <begin position="29"/>
        <end position="660"/>
    </location>
</feature>
<evidence type="ECO:0000313" key="5">
    <source>
        <dbReference type="EMBL" id="KKY34429.1"/>
    </source>
</evidence>
<dbReference type="PANTHER" id="PTHR13878">
    <property type="entry name" value="GULONOLACTONE OXIDASE"/>
    <property type="match status" value="1"/>
</dbReference>
<sequence>MLISSSSSRMVVCLFGLLLVIQVHSSAAAVADIEPAVAVVADTEAAGAPLQDAERQQLTDDVVARISNDEITADYAPYFAFEDILISNVTSRSATASCKSFPGDSDWPPDVVWDIFDHLLGRALIPTKPLGSPCYDSIWGPKDETECANIIKNSTDADTLSADPTANYWPIFEGRTCQPKNDTFGSQCTIGGYPEYAVKVTNVGQVQLAINFARTANLRLVIKNTGHCYLGKSLGAGALSLWMHNLKDIDFLPEYQGPGYSGPALKLAAGVSVREVYEAAEKHAVTVLGAVSWSVGYAGGMITGGGQNPLAGIYGMAADHVVAFQVVTADGRLRSVSESENPDLFWALRGGGGGTFGVIVSVIIRAHPKINVVTAEWTLDTSNNNVDQFWKGVRKFYDEFLNWADAGLYSFYIMWPTPQLTMNYMFAPNHTLESYNKVVAPFFDYLEANDISLSVSHQATPHASFYSAYQATWGANNFPIGVDTSLPANRLVPRRNFVEKYEETYSLIRSHVSSGKHLLGYHNAPSNAGPAVANQDNAVHPAFREMVFFLVTSSNRSADHSTPSALAAQNKYLQEQVLQPWREIAPVSEGGGTYLNEASVEESDWQESFYGGHYPRLSEIKRKWDPNDVFYAVTAVGSERWKVHDGEQGVQTQNGRLCRV</sequence>
<dbReference type="InterPro" id="IPR016169">
    <property type="entry name" value="FAD-bd_PCMH_sub2"/>
</dbReference>
<comment type="caution">
    <text evidence="5">The sequence shown here is derived from an EMBL/GenBank/DDBJ whole genome shotgun (WGS) entry which is preliminary data.</text>
</comment>
<dbReference type="Gene3D" id="3.30.465.10">
    <property type="match status" value="2"/>
</dbReference>
<dbReference type="SUPFAM" id="SSF56176">
    <property type="entry name" value="FAD-binding/transporter-associated domain-like"/>
    <property type="match status" value="1"/>
</dbReference>
<feature type="domain" description="FAD-binding PCMH-type" evidence="4">
    <location>
        <begin position="190"/>
        <end position="369"/>
    </location>
</feature>
<keyword evidence="3" id="KW-0732">Signal</keyword>
<keyword evidence="2" id="KW-0560">Oxidoreductase</keyword>
<keyword evidence="6" id="KW-1185">Reference proteome</keyword>
<dbReference type="InterPro" id="IPR036318">
    <property type="entry name" value="FAD-bd_PCMH-like_sf"/>
</dbReference>
<dbReference type="Proteomes" id="UP000034680">
    <property type="component" value="Unassembled WGS sequence"/>
</dbReference>
<dbReference type="InterPro" id="IPR006094">
    <property type="entry name" value="Oxid_FAD_bind_N"/>
</dbReference>
<comment type="similarity">
    <text evidence="1">Belongs to the oxygen-dependent FAD-linked oxidoreductase family.</text>
</comment>
<dbReference type="InterPro" id="IPR016166">
    <property type="entry name" value="FAD-bd_PCMH"/>
</dbReference>
<evidence type="ECO:0000256" key="1">
    <source>
        <dbReference type="ARBA" id="ARBA00005466"/>
    </source>
</evidence>
<dbReference type="AlphaFoldDB" id="A0A0G2FK52"/>
<reference evidence="5 6" key="1">
    <citation type="submission" date="2015-05" db="EMBL/GenBank/DDBJ databases">
        <title>Distinctive expansion of gene families associated with plant cell wall degradation and secondary metabolism in the genomes of grapevine trunk pathogens.</title>
        <authorList>
            <person name="Lawrence D.P."/>
            <person name="Travadon R."/>
            <person name="Rolshausen P.E."/>
            <person name="Baumgartner K."/>
        </authorList>
    </citation>
    <scope>NUCLEOTIDE SEQUENCE [LARGE SCALE GENOMIC DNA]</scope>
    <source>
        <strain evidence="5">DA912</strain>
    </source>
</reference>
<protein>
    <submittedName>
        <fullName evidence="5">Putative fad binding domain containing protein</fullName>
    </submittedName>
</protein>
<dbReference type="STRING" id="1214573.A0A0G2FK52"/>
<dbReference type="EMBL" id="LCUC01000205">
    <property type="protein sequence ID" value="KKY34429.1"/>
    <property type="molecule type" value="Genomic_DNA"/>
</dbReference>
<evidence type="ECO:0000256" key="3">
    <source>
        <dbReference type="SAM" id="SignalP"/>
    </source>
</evidence>
<gene>
    <name evidence="5" type="ORF">UCDDA912_g05588</name>
</gene>
<evidence type="ECO:0000313" key="6">
    <source>
        <dbReference type="Proteomes" id="UP000034680"/>
    </source>
</evidence>
<evidence type="ECO:0000256" key="2">
    <source>
        <dbReference type="ARBA" id="ARBA00023002"/>
    </source>
</evidence>
<organism evidence="5 6">
    <name type="scientific">Diaporthe ampelina</name>
    <dbReference type="NCBI Taxonomy" id="1214573"/>
    <lineage>
        <taxon>Eukaryota</taxon>
        <taxon>Fungi</taxon>
        <taxon>Dikarya</taxon>
        <taxon>Ascomycota</taxon>
        <taxon>Pezizomycotina</taxon>
        <taxon>Sordariomycetes</taxon>
        <taxon>Sordariomycetidae</taxon>
        <taxon>Diaporthales</taxon>
        <taxon>Diaporthaceae</taxon>
        <taxon>Diaporthe</taxon>
    </lineage>
</organism>
<evidence type="ECO:0000259" key="4">
    <source>
        <dbReference type="PROSITE" id="PS51387"/>
    </source>
</evidence>
<dbReference type="InterPro" id="IPR050432">
    <property type="entry name" value="FAD-linked_Oxidoreductases_BP"/>
</dbReference>
<accession>A0A0G2FK52</accession>
<feature type="signal peptide" evidence="3">
    <location>
        <begin position="1"/>
        <end position="28"/>
    </location>
</feature>
<dbReference type="PANTHER" id="PTHR13878:SF91">
    <property type="entry name" value="FAD BINDING DOMAIN PROTEIN (AFU_ORTHOLOGUE AFUA_6G12070)-RELATED"/>
    <property type="match status" value="1"/>
</dbReference>
<dbReference type="GO" id="GO:0071949">
    <property type="term" value="F:FAD binding"/>
    <property type="evidence" value="ECO:0007669"/>
    <property type="project" value="InterPro"/>
</dbReference>
<reference evidence="5 6" key="2">
    <citation type="submission" date="2015-05" db="EMBL/GenBank/DDBJ databases">
        <authorList>
            <person name="Morales-Cruz A."/>
            <person name="Amrine K.C."/>
            <person name="Cantu D."/>
        </authorList>
    </citation>
    <scope>NUCLEOTIDE SEQUENCE [LARGE SCALE GENOMIC DNA]</scope>
    <source>
        <strain evidence="5">DA912</strain>
    </source>
</reference>